<dbReference type="InterPro" id="IPR037883">
    <property type="entry name" value="Knr4/Smi1-like_sf"/>
</dbReference>
<name>A0ABZ0X1L7_9GAMM</name>
<evidence type="ECO:0000313" key="2">
    <source>
        <dbReference type="EMBL" id="WQG84486.1"/>
    </source>
</evidence>
<dbReference type="SUPFAM" id="SSF160631">
    <property type="entry name" value="SMI1/KNR4-like"/>
    <property type="match status" value="1"/>
</dbReference>
<accession>A0ABZ0X1L7</accession>
<proteinExistence type="predicted"/>
<protein>
    <submittedName>
        <fullName evidence="2">SMI1/KNR4 family protein</fullName>
    </submittedName>
</protein>
<evidence type="ECO:0000313" key="3">
    <source>
        <dbReference type="Proteomes" id="UP001324185"/>
    </source>
</evidence>
<dbReference type="EMBL" id="CP140158">
    <property type="protein sequence ID" value="WQG84486.1"/>
    <property type="molecule type" value="Genomic_DNA"/>
</dbReference>
<reference evidence="2 3" key="1">
    <citation type="submission" date="2023-11" db="EMBL/GenBank/DDBJ databases">
        <title>MicrobeMod: A computational toolkit for identifying prokaryotic methylation and restriction-modification with nanopore sequencing.</title>
        <authorList>
            <person name="Crits-Christoph A."/>
            <person name="Kang S.C."/>
            <person name="Lee H."/>
            <person name="Ostrov N."/>
        </authorList>
    </citation>
    <scope>NUCLEOTIDE SEQUENCE [LARGE SCALE GENOMIC DNA]</scope>
    <source>
        <strain evidence="2 3">DSMZ 16071</strain>
    </source>
</reference>
<evidence type="ECO:0000259" key="1">
    <source>
        <dbReference type="SMART" id="SM00860"/>
    </source>
</evidence>
<dbReference type="RefSeq" id="WP_322500057.1">
    <property type="nucleotide sequence ID" value="NZ_CP140158.1"/>
</dbReference>
<dbReference type="SMART" id="SM00860">
    <property type="entry name" value="SMI1_KNR4"/>
    <property type="match status" value="1"/>
</dbReference>
<dbReference type="InterPro" id="IPR018958">
    <property type="entry name" value="Knr4/Smi1-like_dom"/>
</dbReference>
<dbReference type="Pfam" id="PF09346">
    <property type="entry name" value="SMI1_KNR4"/>
    <property type="match status" value="1"/>
</dbReference>
<sequence>MLLITVIVLLGCNESRERMDSYKYESTTEDWNDFLYCWQKQTFSKLSTQEELYTEYEKEVFSSQKQMFEPASEEDINQLEQTLGVSLPVSYTDFLSATDGWIQLQLDAEDGLLLDSTNVGYLRDKYPEWYDLWAKQQPGEFTKKYVNDYNEQDPATFPPEFLKDAIAISELVDSGLYLLVPNAKEVGDGWEAWFMSSELPGAARFPNFEYLMKFAYIRSMVDEELNFWIVLESLSELSLSCE</sequence>
<gene>
    <name evidence="2" type="ORF">SR900_08410</name>
</gene>
<feature type="domain" description="Knr4/Smi1-like" evidence="1">
    <location>
        <begin position="70"/>
        <end position="196"/>
    </location>
</feature>
<keyword evidence="3" id="KW-1185">Reference proteome</keyword>
<dbReference type="Gene3D" id="3.40.1580.10">
    <property type="entry name" value="SMI1/KNR4-like"/>
    <property type="match status" value="1"/>
</dbReference>
<organism evidence="2 3">
    <name type="scientific">Kangiella aquimarina</name>
    <dbReference type="NCBI Taxonomy" id="261965"/>
    <lineage>
        <taxon>Bacteria</taxon>
        <taxon>Pseudomonadati</taxon>
        <taxon>Pseudomonadota</taxon>
        <taxon>Gammaproteobacteria</taxon>
        <taxon>Kangiellales</taxon>
        <taxon>Kangiellaceae</taxon>
        <taxon>Kangiella</taxon>
    </lineage>
</organism>
<dbReference type="Proteomes" id="UP001324185">
    <property type="component" value="Chromosome"/>
</dbReference>